<dbReference type="OrthoDB" id="272803at2759"/>
<evidence type="ECO:0000313" key="1">
    <source>
        <dbReference type="EMBL" id="KAG5511697.1"/>
    </source>
</evidence>
<sequence length="139" mass="14765">MWLLSSAIASARPSSSAASSSSMGSSGDTPLPLERRLIRVDKADISRVTAEDIQRVRANLTNDALAASLQVLVETNRFADVLASASPSAWAEAAAGVTEVQRGLCGSLMRDRMILLYNILPFVSDKFLAAMGESYMAGQ</sequence>
<evidence type="ECO:0000313" key="2">
    <source>
        <dbReference type="Proteomes" id="UP000674318"/>
    </source>
</evidence>
<organism evidence="1 2">
    <name type="scientific">Porcisia hertigi</name>
    <dbReference type="NCBI Taxonomy" id="2761500"/>
    <lineage>
        <taxon>Eukaryota</taxon>
        <taxon>Discoba</taxon>
        <taxon>Euglenozoa</taxon>
        <taxon>Kinetoplastea</taxon>
        <taxon>Metakinetoplastina</taxon>
        <taxon>Trypanosomatida</taxon>
        <taxon>Trypanosomatidae</taxon>
        <taxon>Leishmaniinae</taxon>
        <taxon>Porcisia</taxon>
    </lineage>
</organism>
<name>A0A836YHV0_9TRYP</name>
<dbReference type="AlphaFoldDB" id="A0A836YHV0"/>
<accession>A0A836YHV0</accession>
<comment type="caution">
    <text evidence="1">The sequence shown here is derived from an EMBL/GenBank/DDBJ whole genome shotgun (WGS) entry which is preliminary data.</text>
</comment>
<dbReference type="GeneID" id="94293311"/>
<reference evidence="1 2" key="1">
    <citation type="submission" date="2021-02" db="EMBL/GenBank/DDBJ databases">
        <title>Porcisia hertigi Genome sequencing and assembly.</title>
        <authorList>
            <person name="Almutairi H."/>
            <person name="Gatherer D."/>
        </authorList>
    </citation>
    <scope>NUCLEOTIDE SEQUENCE [LARGE SCALE GENOMIC DNA]</scope>
    <source>
        <strain evidence="1 2">C119</strain>
    </source>
</reference>
<gene>
    <name evidence="1" type="ORF">JKF63_07295</name>
</gene>
<dbReference type="RefSeq" id="XP_067759789.1">
    <property type="nucleotide sequence ID" value="XM_067903234.1"/>
</dbReference>
<protein>
    <submittedName>
        <fullName evidence="1">Uncharacterized protein</fullName>
    </submittedName>
</protein>
<dbReference type="Proteomes" id="UP000674318">
    <property type="component" value="Unassembled WGS sequence"/>
</dbReference>
<proteinExistence type="predicted"/>
<keyword evidence="2" id="KW-1185">Reference proteome</keyword>
<dbReference type="KEGG" id="phet:94293311"/>
<dbReference type="EMBL" id="JAFJZO010000004">
    <property type="protein sequence ID" value="KAG5511697.1"/>
    <property type="molecule type" value="Genomic_DNA"/>
</dbReference>